<dbReference type="InterPro" id="IPR018781">
    <property type="entry name" value="TPRA1/CAND2/CAND8"/>
</dbReference>
<comment type="caution">
    <text evidence="8">The sequence shown here is derived from an EMBL/GenBank/DDBJ whole genome shotgun (WGS) entry which is preliminary data.</text>
</comment>
<dbReference type="EMBL" id="PYSW02000009">
    <property type="protein sequence ID" value="KAG2388708.1"/>
    <property type="molecule type" value="Genomic_DNA"/>
</dbReference>
<dbReference type="RefSeq" id="XP_044552700.1">
    <property type="nucleotide sequence ID" value="XM_044690713.1"/>
</dbReference>
<dbReference type="GO" id="GO:0004930">
    <property type="term" value="F:G protein-coupled receptor activity"/>
    <property type="evidence" value="ECO:0007669"/>
    <property type="project" value="TreeGrafter"/>
</dbReference>
<dbReference type="PANTHER" id="PTHR15876:SF8">
    <property type="entry name" value="TRANSMEMBRANE PROTEIN ADIPOCYTE-ASSOCIATED 1"/>
    <property type="match status" value="1"/>
</dbReference>
<keyword evidence="4 7" id="KW-1133">Transmembrane helix</keyword>
<evidence type="ECO:0000256" key="4">
    <source>
        <dbReference type="ARBA" id="ARBA00022989"/>
    </source>
</evidence>
<feature type="transmembrane region" description="Helical" evidence="7">
    <location>
        <begin position="236"/>
        <end position="255"/>
    </location>
</feature>
<dbReference type="GO" id="GO:0005886">
    <property type="term" value="C:plasma membrane"/>
    <property type="evidence" value="ECO:0007669"/>
    <property type="project" value="TreeGrafter"/>
</dbReference>
<name>A0AA88GZX5_NAELO</name>
<accession>A0AA88GZX5</accession>
<evidence type="ECO:0000313" key="8">
    <source>
        <dbReference type="EMBL" id="KAG2388708.1"/>
    </source>
</evidence>
<comment type="subcellular location">
    <subcellularLocation>
        <location evidence="1">Membrane</location>
        <topology evidence="1">Multi-pass membrane protein</topology>
    </subcellularLocation>
</comment>
<organism evidence="8 9">
    <name type="scientific">Naegleria lovaniensis</name>
    <name type="common">Amoeba</name>
    <dbReference type="NCBI Taxonomy" id="51637"/>
    <lineage>
        <taxon>Eukaryota</taxon>
        <taxon>Discoba</taxon>
        <taxon>Heterolobosea</taxon>
        <taxon>Tetramitia</taxon>
        <taxon>Eutetramitia</taxon>
        <taxon>Vahlkampfiidae</taxon>
        <taxon>Naegleria</taxon>
    </lineage>
</organism>
<feature type="transmembrane region" description="Helical" evidence="7">
    <location>
        <begin position="167"/>
        <end position="187"/>
    </location>
</feature>
<keyword evidence="9" id="KW-1185">Reference proteome</keyword>
<proteinExistence type="inferred from homology"/>
<dbReference type="GeneID" id="68092609"/>
<evidence type="ECO:0000313" key="9">
    <source>
        <dbReference type="Proteomes" id="UP000816034"/>
    </source>
</evidence>
<feature type="region of interest" description="Disordered" evidence="6">
    <location>
        <begin position="318"/>
        <end position="337"/>
    </location>
</feature>
<protein>
    <submittedName>
        <fullName evidence="8">Uncharacterized protein</fullName>
    </submittedName>
</protein>
<dbReference type="PANTHER" id="PTHR15876">
    <property type="entry name" value="TRANSMEMBRANE PROTEIN ADIPOCYTE-ASSOCIATED 1"/>
    <property type="match status" value="1"/>
</dbReference>
<evidence type="ECO:0000256" key="3">
    <source>
        <dbReference type="ARBA" id="ARBA00022692"/>
    </source>
</evidence>
<gene>
    <name evidence="8" type="ORF">C9374_000147</name>
</gene>
<feature type="transmembrane region" description="Helical" evidence="7">
    <location>
        <begin position="121"/>
        <end position="147"/>
    </location>
</feature>
<evidence type="ECO:0000256" key="6">
    <source>
        <dbReference type="SAM" id="MobiDB-lite"/>
    </source>
</evidence>
<comment type="similarity">
    <text evidence="2">Belongs to the UPF0359 family.</text>
</comment>
<evidence type="ECO:0000256" key="2">
    <source>
        <dbReference type="ARBA" id="ARBA00010125"/>
    </source>
</evidence>
<evidence type="ECO:0000256" key="1">
    <source>
        <dbReference type="ARBA" id="ARBA00004141"/>
    </source>
</evidence>
<dbReference type="Pfam" id="PF10160">
    <property type="entry name" value="Tmemb_40"/>
    <property type="match status" value="1"/>
</dbReference>
<feature type="transmembrane region" description="Helical" evidence="7">
    <location>
        <begin position="199"/>
        <end position="221"/>
    </location>
</feature>
<sequence length="364" mass="41168">MITCLSTIVVAIVGENIFDIETSVMISTNELKVSKNSNTPFQSHSLTTINSSIPSSSQSRTLISAKNIPSYELDIATKICLSILHFLMEFIELCVVVYMMHHFSPKKLIASLSNQKVLVRSAIIAGFVSILDNAVAISVMFIFPYYNELGFPSIMTTSVLESALQDTIVSGLFMTMYCVILILPCLRCMRDRVPQRKSFYVYIMFLMTLHAITCSGNVLLLTCQSVGICLTMSSRVLYYALFGPVLYFTFLHSNLNRSVYDQIVMEAEQAQNHRDGNSSSLGVPRVPSNAAMNIDRVFDDDEDEEERMRTLLSNVKKNKRRFRNQPSSRLDEDDYGGMHHEDDDEFLNNTHRTVGNFRYQGSIQ</sequence>
<evidence type="ECO:0000256" key="5">
    <source>
        <dbReference type="ARBA" id="ARBA00023136"/>
    </source>
</evidence>
<dbReference type="AlphaFoldDB" id="A0AA88GZX5"/>
<evidence type="ECO:0000256" key="7">
    <source>
        <dbReference type="SAM" id="Phobius"/>
    </source>
</evidence>
<keyword evidence="5 7" id="KW-0472">Membrane</keyword>
<keyword evidence="3 7" id="KW-0812">Transmembrane</keyword>
<dbReference type="Proteomes" id="UP000816034">
    <property type="component" value="Unassembled WGS sequence"/>
</dbReference>
<reference evidence="8 9" key="1">
    <citation type="journal article" date="2018" name="BMC Genomics">
        <title>The genome of Naegleria lovaniensis, the basis for a comparative approach to unravel pathogenicity factors of the human pathogenic amoeba N. fowleri.</title>
        <authorList>
            <person name="Liechti N."/>
            <person name="Schurch N."/>
            <person name="Bruggmann R."/>
            <person name="Wittwer M."/>
        </authorList>
    </citation>
    <scope>NUCLEOTIDE SEQUENCE [LARGE SCALE GENOMIC DNA]</scope>
    <source>
        <strain evidence="8 9">ATCC 30569</strain>
    </source>
</reference>